<sequence length="470" mass="51723">MDVSRDGQVGHSKMDVSRDGKADVKATARSAEDHEIFCLRNEVHLLRREVAWLQQEDGAPQGLSTAARPEPMRFGMHAPRLVRDKDVTGDKATEKVEEKVPPTKEEIVVALKNERECLKQEAQQLRQSRAPGASSPSKKGGDQLVDPKKPDGSRAAPTEESENTADKATPSKQEAAPRNMTPTRSEAKKSDLTEKSSAVRDISRSKTPSRSTAKNGATEKPAPVGKDASRSTSGRPAKIVASSEPPSRGGTSRSATPRLKFTPAERKVESPNKRRTPSPDPKKGRIDSAAQAWKTLAKAATVKPIQATSARKFQQEKLRRAKSPTPKQRSVSPVGTPKRSTSPKSPAKVSPRGASPAKKRGMTMKVALTSGTPQIFDRLHKDHAHRMWVLEERQVLAQETEQRVAKALQGRTVTVGSAAEVRAAGHRLYDEALRSRERLEAKRRQQRDAEALEDLQRETWCGMDKKKRLF</sequence>
<feature type="coiled-coil region" evidence="1">
    <location>
        <begin position="429"/>
        <end position="458"/>
    </location>
</feature>
<feature type="compositionally biased region" description="Low complexity" evidence="2">
    <location>
        <begin position="289"/>
        <end position="301"/>
    </location>
</feature>
<keyword evidence="5" id="KW-1185">Reference proteome</keyword>
<feature type="compositionally biased region" description="Basic and acidic residues" evidence="2">
    <location>
        <begin position="263"/>
        <end position="272"/>
    </location>
</feature>
<dbReference type="OrthoDB" id="435514at2759"/>
<evidence type="ECO:0000256" key="2">
    <source>
        <dbReference type="SAM" id="MobiDB-lite"/>
    </source>
</evidence>
<comment type="caution">
    <text evidence="3">The sequence shown here is derived from an EMBL/GenBank/DDBJ whole genome shotgun (WGS) entry which is preliminary data.</text>
</comment>
<dbReference type="Proteomes" id="UP001152797">
    <property type="component" value="Unassembled WGS sequence"/>
</dbReference>
<feature type="region of interest" description="Disordered" evidence="2">
    <location>
        <begin position="1"/>
        <end position="27"/>
    </location>
</feature>
<dbReference type="EMBL" id="CAMXCT030002011">
    <property type="protein sequence ID" value="CAL4782234.1"/>
    <property type="molecule type" value="Genomic_DNA"/>
</dbReference>
<gene>
    <name evidence="3" type="ORF">C1SCF055_LOCUS21533</name>
</gene>
<feature type="compositionally biased region" description="Basic and acidic residues" evidence="2">
    <location>
        <begin position="139"/>
        <end position="152"/>
    </location>
</feature>
<dbReference type="EMBL" id="CAMXCT020002011">
    <property type="protein sequence ID" value="CAL1148297.1"/>
    <property type="molecule type" value="Genomic_DNA"/>
</dbReference>
<protein>
    <submittedName>
        <fullName evidence="3">Uncharacterized protein</fullName>
    </submittedName>
</protein>
<organism evidence="3">
    <name type="scientific">Cladocopium goreaui</name>
    <dbReference type="NCBI Taxonomy" id="2562237"/>
    <lineage>
        <taxon>Eukaryota</taxon>
        <taxon>Sar</taxon>
        <taxon>Alveolata</taxon>
        <taxon>Dinophyceae</taxon>
        <taxon>Suessiales</taxon>
        <taxon>Symbiodiniaceae</taxon>
        <taxon>Cladocopium</taxon>
    </lineage>
</organism>
<keyword evidence="1" id="KW-0175">Coiled coil</keyword>
<feature type="compositionally biased region" description="Basic and acidic residues" evidence="2">
    <location>
        <begin position="81"/>
        <end position="107"/>
    </location>
</feature>
<evidence type="ECO:0000313" key="4">
    <source>
        <dbReference type="EMBL" id="CAL1148297.1"/>
    </source>
</evidence>
<feature type="region of interest" description="Disordered" evidence="2">
    <location>
        <begin position="56"/>
        <end position="107"/>
    </location>
</feature>
<dbReference type="AlphaFoldDB" id="A0A9P1CM97"/>
<evidence type="ECO:0000313" key="3">
    <source>
        <dbReference type="EMBL" id="CAI3994922.1"/>
    </source>
</evidence>
<feature type="compositionally biased region" description="Basic and acidic residues" evidence="2">
    <location>
        <begin position="185"/>
        <end position="204"/>
    </location>
</feature>
<feature type="region of interest" description="Disordered" evidence="2">
    <location>
        <begin position="119"/>
        <end position="362"/>
    </location>
</feature>
<feature type="compositionally biased region" description="Polar residues" evidence="2">
    <location>
        <begin position="205"/>
        <end position="215"/>
    </location>
</feature>
<dbReference type="EMBL" id="CAMXCT010002011">
    <property type="protein sequence ID" value="CAI3994922.1"/>
    <property type="molecule type" value="Genomic_DNA"/>
</dbReference>
<feature type="compositionally biased region" description="Polar residues" evidence="2">
    <location>
        <begin position="325"/>
        <end position="344"/>
    </location>
</feature>
<proteinExistence type="predicted"/>
<feature type="compositionally biased region" description="Basic and acidic residues" evidence="2">
    <location>
        <begin position="12"/>
        <end position="27"/>
    </location>
</feature>
<name>A0A9P1CM97_9DINO</name>
<evidence type="ECO:0000256" key="1">
    <source>
        <dbReference type="SAM" id="Coils"/>
    </source>
</evidence>
<reference evidence="3" key="1">
    <citation type="submission" date="2022-10" db="EMBL/GenBank/DDBJ databases">
        <authorList>
            <person name="Chen Y."/>
            <person name="Dougan E. K."/>
            <person name="Chan C."/>
            <person name="Rhodes N."/>
            <person name="Thang M."/>
        </authorList>
    </citation>
    <scope>NUCLEOTIDE SEQUENCE</scope>
</reference>
<evidence type="ECO:0000313" key="5">
    <source>
        <dbReference type="Proteomes" id="UP001152797"/>
    </source>
</evidence>
<reference evidence="4" key="2">
    <citation type="submission" date="2024-04" db="EMBL/GenBank/DDBJ databases">
        <authorList>
            <person name="Chen Y."/>
            <person name="Shah S."/>
            <person name="Dougan E. K."/>
            <person name="Thang M."/>
            <person name="Chan C."/>
        </authorList>
    </citation>
    <scope>NUCLEOTIDE SEQUENCE [LARGE SCALE GENOMIC DNA]</scope>
</reference>
<accession>A0A9P1CM97</accession>